<accession>A0A7J7IJT1</accession>
<keyword evidence="3" id="KW-1185">Reference proteome</keyword>
<reference evidence="2 3" key="1">
    <citation type="journal article" date="2020" name="J. Phycol.">
        <title>Comparative genome analysis reveals Cyanidiococcus gen. nov., a new extremophilic red algal genus sister to Cyanidioschyzon (Cyanidioschyzonaceae, Rhodophyta).</title>
        <authorList>
            <person name="Liu S.-L."/>
            <person name="Chiang Y.-R."/>
            <person name="Yoon H.S."/>
            <person name="Fu H.-Y."/>
        </authorList>
    </citation>
    <scope>NUCLEOTIDE SEQUENCE [LARGE SCALE GENOMIC DNA]</scope>
    <source>
        <strain evidence="2 3">THAL066</strain>
    </source>
</reference>
<feature type="coiled-coil region" evidence="1">
    <location>
        <begin position="627"/>
        <end position="654"/>
    </location>
</feature>
<dbReference type="Proteomes" id="UP000530660">
    <property type="component" value="Unassembled WGS sequence"/>
</dbReference>
<gene>
    <name evidence="2" type="ORF">F1559_001474</name>
</gene>
<evidence type="ECO:0000256" key="1">
    <source>
        <dbReference type="SAM" id="Coils"/>
    </source>
</evidence>
<protein>
    <submittedName>
        <fullName evidence="2">Uncharacterized protein</fullName>
    </submittedName>
</protein>
<name>A0A7J7IJT1_9RHOD</name>
<comment type="caution">
    <text evidence="2">The sequence shown here is derived from an EMBL/GenBank/DDBJ whole genome shotgun (WGS) entry which is preliminary data.</text>
</comment>
<evidence type="ECO:0000313" key="2">
    <source>
        <dbReference type="EMBL" id="KAF6002959.1"/>
    </source>
</evidence>
<dbReference type="AlphaFoldDB" id="A0A7J7IJT1"/>
<dbReference type="OrthoDB" id="10686719at2759"/>
<dbReference type="EMBL" id="VWRR01000008">
    <property type="protein sequence ID" value="KAF6002959.1"/>
    <property type="molecule type" value="Genomic_DNA"/>
</dbReference>
<sequence>MVRTRQATLLMTISLETVPPISKVEPVVPTSTSLGSSAQHVEETAIETRPMHWNAREQAATGPSLSMNARTISVEAKPQELLHQVASVMADSTEKDGISSPGAHAHRLGDGWYAQLPPGNVLVSTFSSKEESSEPSLRQVEPASTATAEYRLAEGDPSTDDATAEAEALANVLSRLCDGERSDVECFFGLWQTQGHRMGAAAREMNAEIRRPRTESMTVAWEKCSVLASALDALYQNLHSLQLDLSGCVDPCRITVVPESQENDKVVSSREPSRLLNTTQHALVPWPSSVQPTRLHSVRIGHSIADITAEVQLLCDAIQQKKTRARELGRQLASAVDSMQVMSRTLLPQLHREVEHSFALASSTLAEMMEQFKRRAMNSTLQALRPGPETMDAVKRSEMVGPTLHAILVSLRHLQHALQSMRDIVQQQQQEQLSISAPASCRPAVRYPLRHVPCERLLAQTARCRAQLFDWRQHVTEHSCVLEDLFRQLNEALYHLASTKPSAKDVRRAPSPNRDQSGILAMLRGQRRRVYSLRTALVRVRASCIDEFTSWQRLFEEHRNRLVTKAAHAERQQGYAMNPNVHSRPDMEETQPNPLTRSVLSQRTTSALSAEEPRALVVELIETKLALAEQKEVEEHLRREMRRQQRELHQTIAKLGETVSRLEIKLAKSGTDHEVIN</sequence>
<proteinExistence type="predicted"/>
<organism evidence="2 3">
    <name type="scientific">Cyanidiococcus yangmingshanensis</name>
    <dbReference type="NCBI Taxonomy" id="2690220"/>
    <lineage>
        <taxon>Eukaryota</taxon>
        <taxon>Rhodophyta</taxon>
        <taxon>Bangiophyceae</taxon>
        <taxon>Cyanidiales</taxon>
        <taxon>Cyanidiaceae</taxon>
        <taxon>Cyanidiococcus</taxon>
    </lineage>
</organism>
<evidence type="ECO:0000313" key="3">
    <source>
        <dbReference type="Proteomes" id="UP000530660"/>
    </source>
</evidence>
<keyword evidence="1" id="KW-0175">Coiled coil</keyword>